<dbReference type="Proteomes" id="UP000031014">
    <property type="component" value="Unassembled WGS sequence"/>
</dbReference>
<accession>A0A0A8X158</accession>
<protein>
    <recommendedName>
        <fullName evidence="3">Methionine aminopeptidase</fullName>
    </recommendedName>
</protein>
<dbReference type="InterPro" id="IPR036410">
    <property type="entry name" value="HSP_DnaJ_Cys-rich_dom_sf"/>
</dbReference>
<dbReference type="OrthoDB" id="2882832at2"/>
<organism evidence="1 2">
    <name type="scientific">Mesobacillus selenatarsenatis (strain DSM 18680 / JCM 14380 / FERM P-15431 / SF-1)</name>
    <dbReference type="NCBI Taxonomy" id="1321606"/>
    <lineage>
        <taxon>Bacteria</taxon>
        <taxon>Bacillati</taxon>
        <taxon>Bacillota</taxon>
        <taxon>Bacilli</taxon>
        <taxon>Bacillales</taxon>
        <taxon>Bacillaceae</taxon>
        <taxon>Mesobacillus</taxon>
    </lineage>
</organism>
<reference evidence="1 2" key="1">
    <citation type="submission" date="2013-06" db="EMBL/GenBank/DDBJ databases">
        <title>Whole genome shotgun sequence of Bacillus selenatarsenatis SF-1.</title>
        <authorList>
            <person name="Kuroda M."/>
            <person name="Sei K."/>
            <person name="Yamashita M."/>
            <person name="Ike M."/>
        </authorList>
    </citation>
    <scope>NUCLEOTIDE SEQUENCE [LARGE SCALE GENOMIC DNA]</scope>
    <source>
        <strain evidence="1 2">SF-1</strain>
    </source>
</reference>
<dbReference type="Gene3D" id="6.20.20.10">
    <property type="match status" value="1"/>
</dbReference>
<dbReference type="SUPFAM" id="SSF57938">
    <property type="entry name" value="DnaJ/Hsp40 cysteine-rich domain"/>
    <property type="match status" value="1"/>
</dbReference>
<keyword evidence="2" id="KW-1185">Reference proteome</keyword>
<dbReference type="RefSeq" id="WP_041964847.1">
    <property type="nucleotide sequence ID" value="NZ_BASE01000022.1"/>
</dbReference>
<dbReference type="EMBL" id="BASE01000022">
    <property type="protein sequence ID" value="GAM12949.1"/>
    <property type="molecule type" value="Genomic_DNA"/>
</dbReference>
<evidence type="ECO:0000313" key="1">
    <source>
        <dbReference type="EMBL" id="GAM12949.1"/>
    </source>
</evidence>
<proteinExistence type="predicted"/>
<name>A0A0A8X158_MESS1</name>
<dbReference type="AlphaFoldDB" id="A0A0A8X158"/>
<sequence length="70" mass="8015">MGLFNALNQWRNARYENHLSNMKDQNKCPDCHGRGYYAFSANEFVYYAAPYECPGCSGSGLYTDWNNSTT</sequence>
<gene>
    <name evidence="1" type="ORF">SAMD00020551_1084</name>
</gene>
<evidence type="ECO:0008006" key="3">
    <source>
        <dbReference type="Google" id="ProtNLM"/>
    </source>
</evidence>
<evidence type="ECO:0000313" key="2">
    <source>
        <dbReference type="Proteomes" id="UP000031014"/>
    </source>
</evidence>
<comment type="caution">
    <text evidence="1">The sequence shown here is derived from an EMBL/GenBank/DDBJ whole genome shotgun (WGS) entry which is preliminary data.</text>
</comment>